<sequence length="144" mass="16698">MFPPNAPHVEIKQGLMAILPDFRGLENENPYVHVRAFEEVIGSFYAQNMIETAKLRFFLFSLKDKAKGEFLQKEPEDTMDYLDEIGEEFQHMEWTKSLRFHKTRTEVRATTSSGSIFKLREEDNLECQDQFVDKGDRGTQAGGE</sequence>
<protein>
    <recommendedName>
        <fullName evidence="2">Retrotransposon gag domain-containing protein</fullName>
    </recommendedName>
</protein>
<dbReference type="EMBL" id="OIVN01002742">
    <property type="protein sequence ID" value="SPD06070.1"/>
    <property type="molecule type" value="Genomic_DNA"/>
</dbReference>
<evidence type="ECO:0008006" key="2">
    <source>
        <dbReference type="Google" id="ProtNLM"/>
    </source>
</evidence>
<name>A0A2N9H398_FAGSY</name>
<evidence type="ECO:0000313" key="1">
    <source>
        <dbReference type="EMBL" id="SPD06070.1"/>
    </source>
</evidence>
<gene>
    <name evidence="1" type="ORF">FSB_LOCUS33952</name>
</gene>
<accession>A0A2N9H398</accession>
<dbReference type="AlphaFoldDB" id="A0A2N9H398"/>
<organism evidence="1">
    <name type="scientific">Fagus sylvatica</name>
    <name type="common">Beechnut</name>
    <dbReference type="NCBI Taxonomy" id="28930"/>
    <lineage>
        <taxon>Eukaryota</taxon>
        <taxon>Viridiplantae</taxon>
        <taxon>Streptophyta</taxon>
        <taxon>Embryophyta</taxon>
        <taxon>Tracheophyta</taxon>
        <taxon>Spermatophyta</taxon>
        <taxon>Magnoliopsida</taxon>
        <taxon>eudicotyledons</taxon>
        <taxon>Gunneridae</taxon>
        <taxon>Pentapetalae</taxon>
        <taxon>rosids</taxon>
        <taxon>fabids</taxon>
        <taxon>Fagales</taxon>
        <taxon>Fagaceae</taxon>
        <taxon>Fagus</taxon>
    </lineage>
</organism>
<proteinExistence type="predicted"/>
<reference evidence="1" key="1">
    <citation type="submission" date="2018-02" db="EMBL/GenBank/DDBJ databases">
        <authorList>
            <person name="Cohen D.B."/>
            <person name="Kent A.D."/>
        </authorList>
    </citation>
    <scope>NUCLEOTIDE SEQUENCE</scope>
</reference>